<proteinExistence type="inferred from homology"/>
<organism evidence="3 4">
    <name type="scientific">Viridothelium virens</name>
    <name type="common">Speckled blister lichen</name>
    <name type="synonym">Trypethelium virens</name>
    <dbReference type="NCBI Taxonomy" id="1048519"/>
    <lineage>
        <taxon>Eukaryota</taxon>
        <taxon>Fungi</taxon>
        <taxon>Dikarya</taxon>
        <taxon>Ascomycota</taxon>
        <taxon>Pezizomycotina</taxon>
        <taxon>Dothideomycetes</taxon>
        <taxon>Dothideomycetes incertae sedis</taxon>
        <taxon>Trypetheliales</taxon>
        <taxon>Trypetheliaceae</taxon>
        <taxon>Viridothelium</taxon>
    </lineage>
</organism>
<dbReference type="Pfam" id="PF07110">
    <property type="entry name" value="EthD"/>
    <property type="match status" value="1"/>
</dbReference>
<dbReference type="InterPro" id="IPR009799">
    <property type="entry name" value="EthD_dom"/>
</dbReference>
<dbReference type="SUPFAM" id="SSF54909">
    <property type="entry name" value="Dimeric alpha+beta barrel"/>
    <property type="match status" value="1"/>
</dbReference>
<protein>
    <recommendedName>
        <fullName evidence="2">EthD domain-containing protein</fullName>
    </recommendedName>
</protein>
<evidence type="ECO:0000313" key="4">
    <source>
        <dbReference type="Proteomes" id="UP000800092"/>
    </source>
</evidence>
<dbReference type="OrthoDB" id="3183782at2759"/>
<comment type="similarity">
    <text evidence="1">Belongs to the tpcK family.</text>
</comment>
<accession>A0A6A6GYQ1</accession>
<evidence type="ECO:0000256" key="1">
    <source>
        <dbReference type="ARBA" id="ARBA00005986"/>
    </source>
</evidence>
<dbReference type="Gene3D" id="3.30.70.100">
    <property type="match status" value="1"/>
</dbReference>
<dbReference type="EMBL" id="ML991838">
    <property type="protein sequence ID" value="KAF2230610.1"/>
    <property type="molecule type" value="Genomic_DNA"/>
</dbReference>
<dbReference type="GO" id="GO:0016491">
    <property type="term" value="F:oxidoreductase activity"/>
    <property type="evidence" value="ECO:0007669"/>
    <property type="project" value="InterPro"/>
</dbReference>
<feature type="domain" description="EthD" evidence="2">
    <location>
        <begin position="13"/>
        <end position="64"/>
    </location>
</feature>
<evidence type="ECO:0000259" key="2">
    <source>
        <dbReference type="Pfam" id="PF07110"/>
    </source>
</evidence>
<gene>
    <name evidence="3" type="ORF">EV356DRAFT_508377</name>
</gene>
<keyword evidence="4" id="KW-1185">Reference proteome</keyword>
<dbReference type="InterPro" id="IPR011008">
    <property type="entry name" value="Dimeric_a/b-barrel"/>
</dbReference>
<sequence>MQTPSNLRNELETALKDAPHKPKMLPFDGCVIMTCESIEKLLGAFRDPYYAEVIAPDEARFVDAQHSHLAASGEVPPAGTAGITNRWMVDGKPMIDVAEGEKKLKEVEAKHGK</sequence>
<reference evidence="3" key="1">
    <citation type="journal article" date="2020" name="Stud. Mycol.">
        <title>101 Dothideomycetes genomes: a test case for predicting lifestyles and emergence of pathogens.</title>
        <authorList>
            <person name="Haridas S."/>
            <person name="Albert R."/>
            <person name="Binder M."/>
            <person name="Bloem J."/>
            <person name="Labutti K."/>
            <person name="Salamov A."/>
            <person name="Andreopoulos B."/>
            <person name="Baker S."/>
            <person name="Barry K."/>
            <person name="Bills G."/>
            <person name="Bluhm B."/>
            <person name="Cannon C."/>
            <person name="Castanera R."/>
            <person name="Culley D."/>
            <person name="Daum C."/>
            <person name="Ezra D."/>
            <person name="Gonzalez J."/>
            <person name="Henrissat B."/>
            <person name="Kuo A."/>
            <person name="Liang C."/>
            <person name="Lipzen A."/>
            <person name="Lutzoni F."/>
            <person name="Magnuson J."/>
            <person name="Mondo S."/>
            <person name="Nolan M."/>
            <person name="Ohm R."/>
            <person name="Pangilinan J."/>
            <person name="Park H.-J."/>
            <person name="Ramirez L."/>
            <person name="Alfaro M."/>
            <person name="Sun H."/>
            <person name="Tritt A."/>
            <person name="Yoshinaga Y."/>
            <person name="Zwiers L.-H."/>
            <person name="Turgeon B."/>
            <person name="Goodwin S."/>
            <person name="Spatafora J."/>
            <person name="Crous P."/>
            <person name="Grigoriev I."/>
        </authorList>
    </citation>
    <scope>NUCLEOTIDE SEQUENCE</scope>
    <source>
        <strain evidence="3">Tuck. ex Michener</strain>
    </source>
</reference>
<dbReference type="AlphaFoldDB" id="A0A6A6GYQ1"/>
<dbReference type="Proteomes" id="UP000800092">
    <property type="component" value="Unassembled WGS sequence"/>
</dbReference>
<name>A0A6A6GYQ1_VIRVR</name>
<evidence type="ECO:0000313" key="3">
    <source>
        <dbReference type="EMBL" id="KAF2230610.1"/>
    </source>
</evidence>